<dbReference type="PANTHER" id="PTHR28629">
    <property type="entry name" value="TRIOKINASE/FMN CYCLASE"/>
    <property type="match status" value="1"/>
</dbReference>
<dbReference type="SMART" id="SM01120">
    <property type="entry name" value="Dak2"/>
    <property type="match status" value="1"/>
</dbReference>
<protein>
    <submittedName>
        <fullName evidence="4">Dihydroxyacetone kinase subunit L</fullName>
    </submittedName>
</protein>
<feature type="domain" description="DhaL" evidence="3">
    <location>
        <begin position="6"/>
        <end position="208"/>
    </location>
</feature>
<dbReference type="InterPro" id="IPR012737">
    <property type="entry name" value="DhaK_L_YcgS"/>
</dbReference>
<keyword evidence="1" id="KW-0808">Transferase</keyword>
<keyword evidence="2 4" id="KW-0418">Kinase</keyword>
<evidence type="ECO:0000256" key="2">
    <source>
        <dbReference type="ARBA" id="ARBA00022777"/>
    </source>
</evidence>
<gene>
    <name evidence="4" type="primary">dhaL</name>
    <name evidence="4" type="ORF">KCQ71_22935</name>
</gene>
<dbReference type="SUPFAM" id="SSF101473">
    <property type="entry name" value="DhaL-like"/>
    <property type="match status" value="1"/>
</dbReference>
<proteinExistence type="predicted"/>
<dbReference type="InterPro" id="IPR036117">
    <property type="entry name" value="DhaL_dom_sf"/>
</dbReference>
<organism evidence="4 5">
    <name type="scientific">Occultella gossypii</name>
    <dbReference type="NCBI Taxonomy" id="2800820"/>
    <lineage>
        <taxon>Bacteria</taxon>
        <taxon>Bacillati</taxon>
        <taxon>Actinomycetota</taxon>
        <taxon>Actinomycetes</taxon>
        <taxon>Micrococcales</taxon>
        <taxon>Ruaniaceae</taxon>
        <taxon>Occultella</taxon>
    </lineage>
</organism>
<dbReference type="NCBIfam" id="TIGR02365">
    <property type="entry name" value="dha_L_ycgS"/>
    <property type="match status" value="1"/>
</dbReference>
<reference evidence="4 5" key="1">
    <citation type="submission" date="2021-04" db="EMBL/GenBank/DDBJ databases">
        <title>Ruania sp. nov., isolated from sandy soil of mangrove forest.</title>
        <authorList>
            <person name="Ge X."/>
            <person name="Huang R."/>
            <person name="Liu W."/>
        </authorList>
    </citation>
    <scope>NUCLEOTIDE SEQUENCE [LARGE SCALE GENOMIC DNA]</scope>
    <source>
        <strain evidence="4 5">N2-46</strain>
    </source>
</reference>
<keyword evidence="5" id="KW-1185">Reference proteome</keyword>
<sequence length="219" mass="22496">MTDTNDDVDLVLRTMARTIVDNAEEFAQLDAVAGDGDFGFSLRNGFEVVEADLDSFDHTSVGALLKKVGFVIAGKVGGVSGPIWGTAFMRAAAAAGERTRLTGPELIEVLRASITGISQRGQAELGDKTLLDALVPAVDSLEASIAEGFDDGGVAAVQKAADVAVAAAEATLGMLAKRGRAAYTGERSRASVDAGATAIGVILQDISAAWRDSRQGAGQ</sequence>
<dbReference type="Gene3D" id="1.25.40.340">
    <property type="match status" value="1"/>
</dbReference>
<accession>A0ABS7SF95</accession>
<evidence type="ECO:0000259" key="3">
    <source>
        <dbReference type="PROSITE" id="PS51480"/>
    </source>
</evidence>
<dbReference type="EMBL" id="JAGSHT010000023">
    <property type="protein sequence ID" value="MBZ2199021.1"/>
    <property type="molecule type" value="Genomic_DNA"/>
</dbReference>
<dbReference type="Proteomes" id="UP000826651">
    <property type="component" value="Unassembled WGS sequence"/>
</dbReference>
<evidence type="ECO:0000313" key="5">
    <source>
        <dbReference type="Proteomes" id="UP000826651"/>
    </source>
</evidence>
<evidence type="ECO:0000256" key="1">
    <source>
        <dbReference type="ARBA" id="ARBA00022679"/>
    </source>
</evidence>
<name>A0ABS7SF95_9MICO</name>
<dbReference type="PROSITE" id="PS51480">
    <property type="entry name" value="DHAL"/>
    <property type="match status" value="1"/>
</dbReference>
<evidence type="ECO:0000313" key="4">
    <source>
        <dbReference type="EMBL" id="MBZ2199021.1"/>
    </source>
</evidence>
<dbReference type="InterPro" id="IPR004007">
    <property type="entry name" value="DhaL_dom"/>
</dbReference>
<dbReference type="GO" id="GO:0016301">
    <property type="term" value="F:kinase activity"/>
    <property type="evidence" value="ECO:0007669"/>
    <property type="project" value="UniProtKB-KW"/>
</dbReference>
<dbReference type="Pfam" id="PF02734">
    <property type="entry name" value="Dak2"/>
    <property type="match status" value="1"/>
</dbReference>
<comment type="caution">
    <text evidence="4">The sequence shown here is derived from an EMBL/GenBank/DDBJ whole genome shotgun (WGS) entry which is preliminary data.</text>
</comment>
<dbReference type="InterPro" id="IPR050861">
    <property type="entry name" value="Dihydroxyacetone_Kinase"/>
</dbReference>
<dbReference type="PANTHER" id="PTHR28629:SF4">
    <property type="entry name" value="TRIOKINASE_FMN CYCLASE"/>
    <property type="match status" value="1"/>
</dbReference>
<dbReference type="RefSeq" id="WP_223410851.1">
    <property type="nucleotide sequence ID" value="NZ_JAGSHT010000023.1"/>
</dbReference>